<accession>A0AAV5F0V3</accession>
<name>A0AAV5F0V3_ELECO</name>
<dbReference type="AlphaFoldDB" id="A0AAV5F0V3"/>
<dbReference type="Pfam" id="PF04859">
    <property type="entry name" value="DUF641"/>
    <property type="match status" value="1"/>
</dbReference>
<dbReference type="InterPro" id="IPR056813">
    <property type="entry name" value="GIL1_IRKI_C"/>
</dbReference>
<dbReference type="InterPro" id="IPR040225">
    <property type="entry name" value="GIL1-like"/>
</dbReference>
<evidence type="ECO:0000259" key="3">
    <source>
        <dbReference type="Pfam" id="PF24994"/>
    </source>
</evidence>
<dbReference type="EMBL" id="BQKI01000080">
    <property type="protein sequence ID" value="GJN28476.1"/>
    <property type="molecule type" value="Genomic_DNA"/>
</dbReference>
<feature type="domain" description="DUF641" evidence="2">
    <location>
        <begin position="2"/>
        <end position="97"/>
    </location>
</feature>
<dbReference type="PANTHER" id="PTHR31161">
    <property type="entry name" value="PROTEIN GRAVITROPIC IN THE LIGHT 1"/>
    <property type="match status" value="1"/>
</dbReference>
<evidence type="ECO:0008006" key="6">
    <source>
        <dbReference type="Google" id="ProtNLM"/>
    </source>
</evidence>
<evidence type="ECO:0000256" key="1">
    <source>
        <dbReference type="SAM" id="Coils"/>
    </source>
</evidence>
<evidence type="ECO:0000313" key="5">
    <source>
        <dbReference type="Proteomes" id="UP001054889"/>
    </source>
</evidence>
<comment type="caution">
    <text evidence="4">The sequence shown here is derived from an EMBL/GenBank/DDBJ whole genome shotgun (WGS) entry which is preliminary data.</text>
</comment>
<dbReference type="InterPro" id="IPR006943">
    <property type="entry name" value="DUF641_pln"/>
</dbReference>
<proteinExistence type="predicted"/>
<dbReference type="Pfam" id="PF24994">
    <property type="entry name" value="GIL1_IRKI_C"/>
    <property type="match status" value="1"/>
</dbReference>
<evidence type="ECO:0000313" key="4">
    <source>
        <dbReference type="EMBL" id="GJN28476.1"/>
    </source>
</evidence>
<reference evidence="4" key="1">
    <citation type="journal article" date="2018" name="DNA Res.">
        <title>Multiple hybrid de novo genome assembly of finger millet, an orphan allotetraploid crop.</title>
        <authorList>
            <person name="Hatakeyama M."/>
            <person name="Aluri S."/>
            <person name="Balachadran M.T."/>
            <person name="Sivarajan S.R."/>
            <person name="Patrignani A."/>
            <person name="Gruter S."/>
            <person name="Poveda L."/>
            <person name="Shimizu-Inatsugi R."/>
            <person name="Baeten J."/>
            <person name="Francoijs K.J."/>
            <person name="Nataraja K.N."/>
            <person name="Reddy Y.A.N."/>
            <person name="Phadnis S."/>
            <person name="Ravikumar R.L."/>
            <person name="Schlapbach R."/>
            <person name="Sreeman S.M."/>
            <person name="Shimizu K.K."/>
        </authorList>
    </citation>
    <scope>NUCLEOTIDE SEQUENCE</scope>
</reference>
<keyword evidence="5" id="KW-1185">Reference proteome</keyword>
<protein>
    <recommendedName>
        <fullName evidence="6">DUF641 domain-containing protein</fullName>
    </recommendedName>
</protein>
<keyword evidence="1" id="KW-0175">Coiled coil</keyword>
<dbReference type="GO" id="GO:0009639">
    <property type="term" value="P:response to red or far red light"/>
    <property type="evidence" value="ECO:0007669"/>
    <property type="project" value="InterPro"/>
</dbReference>
<feature type="domain" description="GIL1/IRKI C-terminal" evidence="3">
    <location>
        <begin position="291"/>
        <end position="347"/>
    </location>
</feature>
<dbReference type="GO" id="GO:0009959">
    <property type="term" value="P:negative gravitropism"/>
    <property type="evidence" value="ECO:0007669"/>
    <property type="project" value="InterPro"/>
</dbReference>
<dbReference type="Proteomes" id="UP001054889">
    <property type="component" value="Unassembled WGS sequence"/>
</dbReference>
<sequence>MATLKSAYVKLQKAHIPYDPIKIAVADDTITSELDSVTALQRLCSSSKSGDSIGVLINERWSVVQKLEAETRRRDSEIVVLKRELEGVRRENARMNRQIKSGEGNLASVDSNKELALATMTPSALVEVFKAAVTSVHEFAGLVFAASSRTIAEEKSSWNKRYSFEAHLWRTMTGRNKGVEEEEEEEEEFNNAAHFDRIMRCCDPIDALIQHPSSSFSRFCHRKYLAAVPSEMESAMFGNNNLEQRAFVSRGGHPRTWFYRAFATMARSAWALRVLMEKHHCSASAGWGVVVFYARRGSRYEEEVMESVNGVVPAFVGRHHGEEKIGVAFSVTPGLKIGGDTVVKCRVVLCHPEHREAQY</sequence>
<feature type="coiled-coil region" evidence="1">
    <location>
        <begin position="78"/>
        <end position="105"/>
    </location>
</feature>
<reference evidence="4" key="2">
    <citation type="submission" date="2021-12" db="EMBL/GenBank/DDBJ databases">
        <title>Resequencing data analysis of finger millet.</title>
        <authorList>
            <person name="Hatakeyama M."/>
            <person name="Aluri S."/>
            <person name="Balachadran M.T."/>
            <person name="Sivarajan S.R."/>
            <person name="Poveda L."/>
            <person name="Shimizu-Inatsugi R."/>
            <person name="Schlapbach R."/>
            <person name="Sreeman S.M."/>
            <person name="Shimizu K.K."/>
        </authorList>
    </citation>
    <scope>NUCLEOTIDE SEQUENCE</scope>
</reference>
<gene>
    <name evidence="4" type="primary">gb16604</name>
    <name evidence="4" type="ORF">PR202_gb16604</name>
</gene>
<organism evidence="4 5">
    <name type="scientific">Eleusine coracana subsp. coracana</name>
    <dbReference type="NCBI Taxonomy" id="191504"/>
    <lineage>
        <taxon>Eukaryota</taxon>
        <taxon>Viridiplantae</taxon>
        <taxon>Streptophyta</taxon>
        <taxon>Embryophyta</taxon>
        <taxon>Tracheophyta</taxon>
        <taxon>Spermatophyta</taxon>
        <taxon>Magnoliopsida</taxon>
        <taxon>Liliopsida</taxon>
        <taxon>Poales</taxon>
        <taxon>Poaceae</taxon>
        <taxon>PACMAD clade</taxon>
        <taxon>Chloridoideae</taxon>
        <taxon>Cynodonteae</taxon>
        <taxon>Eleusininae</taxon>
        <taxon>Eleusine</taxon>
    </lineage>
</organism>
<evidence type="ECO:0000259" key="2">
    <source>
        <dbReference type="Pfam" id="PF04859"/>
    </source>
</evidence>